<dbReference type="OrthoDB" id="7204167at2"/>
<sequence length="164" mass="18368">MADISSHGDEYLLRTRPVTVRRRVRWGECDPAGVVYTARFSDYALSGFEYLISHLLGAPMHQALDGAGWGLPMKALNLTFHRSLWPGEWFDMQMRVGALRTRTFDLALEARHVESGEPCFSAALTPIVIEPATRRACAIPQALRERLEAYARQADAAPGEERNP</sequence>
<evidence type="ECO:0000313" key="2">
    <source>
        <dbReference type="Proteomes" id="UP000248021"/>
    </source>
</evidence>
<keyword evidence="1" id="KW-0378">Hydrolase</keyword>
<dbReference type="RefSeq" id="WP_110376682.1">
    <property type="nucleotide sequence ID" value="NZ_JAHBRY010000003.1"/>
</dbReference>
<comment type="caution">
    <text evidence="1">The sequence shown here is derived from an EMBL/GenBank/DDBJ whole genome shotgun (WGS) entry which is preliminary data.</text>
</comment>
<dbReference type="Proteomes" id="UP000248021">
    <property type="component" value="Unassembled WGS sequence"/>
</dbReference>
<organism evidence="1 2">
    <name type="scientific">Chelatococcus asaccharovorans</name>
    <dbReference type="NCBI Taxonomy" id="28210"/>
    <lineage>
        <taxon>Bacteria</taxon>
        <taxon>Pseudomonadati</taxon>
        <taxon>Pseudomonadota</taxon>
        <taxon>Alphaproteobacteria</taxon>
        <taxon>Hyphomicrobiales</taxon>
        <taxon>Chelatococcaceae</taxon>
        <taxon>Chelatococcus</taxon>
    </lineage>
</organism>
<dbReference type="EMBL" id="QJJK01000010">
    <property type="protein sequence ID" value="PXW55072.1"/>
    <property type="molecule type" value="Genomic_DNA"/>
</dbReference>
<dbReference type="InterPro" id="IPR029069">
    <property type="entry name" value="HotDog_dom_sf"/>
</dbReference>
<accession>A0A2V3TYS9</accession>
<dbReference type="AlphaFoldDB" id="A0A2V3TYS9"/>
<proteinExistence type="predicted"/>
<dbReference type="Pfam" id="PF13279">
    <property type="entry name" value="4HBT_2"/>
    <property type="match status" value="1"/>
</dbReference>
<keyword evidence="2" id="KW-1185">Reference proteome</keyword>
<gene>
    <name evidence="1" type="ORF">C7450_1109</name>
</gene>
<dbReference type="SUPFAM" id="SSF54637">
    <property type="entry name" value="Thioesterase/thiol ester dehydrase-isomerase"/>
    <property type="match status" value="1"/>
</dbReference>
<name>A0A2V3TYS9_9HYPH</name>
<reference evidence="1 2" key="1">
    <citation type="submission" date="2018-05" db="EMBL/GenBank/DDBJ databases">
        <title>Genomic Encyclopedia of Type Strains, Phase IV (KMG-IV): sequencing the most valuable type-strain genomes for metagenomic binning, comparative biology and taxonomic classification.</title>
        <authorList>
            <person name="Goeker M."/>
        </authorList>
    </citation>
    <scope>NUCLEOTIDE SEQUENCE [LARGE SCALE GENOMIC DNA]</scope>
    <source>
        <strain evidence="1 2">DSM 6462</strain>
    </source>
</reference>
<dbReference type="CDD" id="cd00586">
    <property type="entry name" value="4HBT"/>
    <property type="match status" value="1"/>
</dbReference>
<evidence type="ECO:0000313" key="1">
    <source>
        <dbReference type="EMBL" id="PXW55072.1"/>
    </source>
</evidence>
<dbReference type="Gene3D" id="3.10.129.10">
    <property type="entry name" value="Hotdog Thioesterase"/>
    <property type="match status" value="1"/>
</dbReference>
<protein>
    <submittedName>
        <fullName evidence="1">Acyl-CoA thioester hydrolase</fullName>
    </submittedName>
</protein>
<dbReference type="GO" id="GO:0016787">
    <property type="term" value="F:hydrolase activity"/>
    <property type="evidence" value="ECO:0007669"/>
    <property type="project" value="UniProtKB-KW"/>
</dbReference>